<comment type="caution">
    <text evidence="2">The sequence shown here is derived from an EMBL/GenBank/DDBJ whole genome shotgun (WGS) entry which is preliminary data.</text>
</comment>
<dbReference type="Pfam" id="PF06283">
    <property type="entry name" value="ThuA"/>
    <property type="match status" value="1"/>
</dbReference>
<protein>
    <submittedName>
        <fullName evidence="2">ThuA domain-containing protein</fullName>
    </submittedName>
</protein>
<dbReference type="RefSeq" id="WP_222825219.1">
    <property type="nucleotide sequence ID" value="NZ_JAHWXP010000003.1"/>
</dbReference>
<accession>A0ABS7PF46</accession>
<evidence type="ECO:0000313" key="3">
    <source>
        <dbReference type="Proteomes" id="UP000759298"/>
    </source>
</evidence>
<proteinExistence type="predicted"/>
<dbReference type="Gene3D" id="3.40.50.880">
    <property type="match status" value="1"/>
</dbReference>
<organism evidence="2 3">
    <name type="scientific">Alteriqipengyuania abyssalis</name>
    <dbReference type="NCBI Taxonomy" id="2860200"/>
    <lineage>
        <taxon>Bacteria</taxon>
        <taxon>Pseudomonadati</taxon>
        <taxon>Pseudomonadota</taxon>
        <taxon>Alphaproteobacteria</taxon>
        <taxon>Sphingomonadales</taxon>
        <taxon>Erythrobacteraceae</taxon>
        <taxon>Alteriqipengyuania</taxon>
    </lineage>
</organism>
<dbReference type="PANTHER" id="PTHR40469">
    <property type="entry name" value="SECRETED GLYCOSYL HYDROLASE"/>
    <property type="match status" value="1"/>
</dbReference>
<reference evidence="2 3" key="1">
    <citation type="submission" date="2021-07" db="EMBL/GenBank/DDBJ databases">
        <title>Alteriqipengyuania abyssalis NZ-12B nov, sp.nov isolated from deep sea sponge in pacific ocean.</title>
        <authorList>
            <person name="Tareen S."/>
            <person name="Wink J."/>
        </authorList>
    </citation>
    <scope>NUCLEOTIDE SEQUENCE [LARGE SCALE GENOMIC DNA]</scope>
    <source>
        <strain evidence="2 3">NZ-12B</strain>
    </source>
</reference>
<keyword evidence="3" id="KW-1185">Reference proteome</keyword>
<dbReference type="Proteomes" id="UP000759298">
    <property type="component" value="Unassembled WGS sequence"/>
</dbReference>
<feature type="domain" description="ThuA-like" evidence="1">
    <location>
        <begin position="41"/>
        <end position="228"/>
    </location>
</feature>
<evidence type="ECO:0000313" key="2">
    <source>
        <dbReference type="EMBL" id="MBY8337699.1"/>
    </source>
</evidence>
<dbReference type="EMBL" id="JAHWXP010000003">
    <property type="protein sequence ID" value="MBY8337699.1"/>
    <property type="molecule type" value="Genomic_DNA"/>
</dbReference>
<evidence type="ECO:0000259" key="1">
    <source>
        <dbReference type="Pfam" id="PF06283"/>
    </source>
</evidence>
<dbReference type="InterPro" id="IPR029062">
    <property type="entry name" value="Class_I_gatase-like"/>
</dbReference>
<dbReference type="SUPFAM" id="SSF52317">
    <property type="entry name" value="Class I glutamine amidotransferase-like"/>
    <property type="match status" value="1"/>
</dbReference>
<gene>
    <name evidence="2" type="ORF">KYN89_11665</name>
</gene>
<dbReference type="PANTHER" id="PTHR40469:SF2">
    <property type="entry name" value="GALACTOSE-BINDING DOMAIN-LIKE SUPERFAMILY PROTEIN"/>
    <property type="match status" value="1"/>
</dbReference>
<name>A0ABS7PF46_9SPHN</name>
<sequence>MSDTDHGPDPLAHATEDDHPQRIDCVLVAGGLYHDIDFARLELLKLLAEHPEVRTRVFEDYENLDALREADMIISYTCDVVPSLAAQEVLRDWLDAGGRWYALHGTNSILRLMDDGVWEAPRWAPLMMDLLGSQFVSHPPIAPYTVTVADPTHPLVEGVEPFETTDELYHLETHGDLHVLLETETAEEGTGFREAADAPGKHPVFYLKPRGKGGVLYNTLGHCRGHYDLQPLAPWWPTLDRCAWDLPVFYDLLRRGIGWLKDREPA</sequence>
<dbReference type="InterPro" id="IPR029010">
    <property type="entry name" value="ThuA-like"/>
</dbReference>